<feature type="repeat" description="TPR" evidence="1">
    <location>
        <begin position="402"/>
        <end position="435"/>
    </location>
</feature>
<keyword evidence="6" id="KW-1185">Reference proteome</keyword>
<dbReference type="InterPro" id="IPR011990">
    <property type="entry name" value="TPR-like_helical_dom_sf"/>
</dbReference>
<keyword evidence="3" id="KW-0472">Membrane</keyword>
<dbReference type="InterPro" id="IPR050768">
    <property type="entry name" value="UPF0353/GerABKA_families"/>
</dbReference>
<dbReference type="Gene3D" id="1.25.40.10">
    <property type="entry name" value="Tetratricopeptide repeat domain"/>
    <property type="match status" value="1"/>
</dbReference>
<evidence type="ECO:0000313" key="6">
    <source>
        <dbReference type="Proteomes" id="UP001139095"/>
    </source>
</evidence>
<dbReference type="AlphaFoldDB" id="A0A9X1IQN1"/>
<accession>A0A9X1IQN1</accession>
<protein>
    <submittedName>
        <fullName evidence="5">VWA domain-containing protein</fullName>
    </submittedName>
</protein>
<feature type="compositionally biased region" description="Polar residues" evidence="2">
    <location>
        <begin position="505"/>
        <end position="538"/>
    </location>
</feature>
<dbReference type="PANTHER" id="PTHR22550">
    <property type="entry name" value="SPORE GERMINATION PROTEIN"/>
    <property type="match status" value="1"/>
</dbReference>
<evidence type="ECO:0000259" key="4">
    <source>
        <dbReference type="PROSITE" id="PS50234"/>
    </source>
</evidence>
<dbReference type="SMART" id="SM00327">
    <property type="entry name" value="VWA"/>
    <property type="match status" value="1"/>
</dbReference>
<keyword evidence="3" id="KW-1133">Transmembrane helix</keyword>
<name>A0A9X1IQN1_9GAMM</name>
<sequence>MTIFDIVHFSRPWWLIGLPLTLLLSVFVVRKNAAQQSLNAFVDPHLLAHLVHKNTSSTHTRWFGLLATCLCWVGLAGISWTQAPTTLFENTQKTVFVVDQSLSMYATDIKPNRQTQLKQTLRDILAQSKEGDLALVAFAGEGFVISPFSQDRETITHFLLALDPIIMPTYGSNLTDGIKTALSLNPDKAQPLHLILLTDDLTQQDQAQIPSLLASHNVKVDMIAVGSKEGAVIRLPDGQTLKQNGKNVVPSTPIEALKTLTRQIEGRFFQGRLSPNEISQVAQTSLNSQQTQQAENKSINWIEQGHWFALPFLLWLALHFRRGMLYSLLLTAVMLPTENLSASPLDWFMTSDQKGQQAANQDDWQTADQYFTQPKWKAASSYALEKYESTIQTLSALPNKNAAEEYNLGNALALSGDIQGAIQAYEKALALDPKLDAAQENLDYVKQQEQKQKQQQDKQDSKDTSDSSNSDSKQEQSPPTSQDQSDSDTESDKKNASEQDEKQDNNTSAEDNGQSKTNEAPQNATQKTPLNKEQQQALDQWLRQIQDDPGSLLQRKLWYLHQERRNNNRSAQEEEQKPW</sequence>
<dbReference type="EMBL" id="JAJATW010000016">
    <property type="protein sequence ID" value="MCB5162406.1"/>
    <property type="molecule type" value="Genomic_DNA"/>
</dbReference>
<feature type="compositionally biased region" description="Basic and acidic residues" evidence="2">
    <location>
        <begin position="446"/>
        <end position="465"/>
    </location>
</feature>
<dbReference type="Proteomes" id="UP001139095">
    <property type="component" value="Unassembled WGS sequence"/>
</dbReference>
<dbReference type="InterPro" id="IPR036465">
    <property type="entry name" value="vWFA_dom_sf"/>
</dbReference>
<feature type="compositionally biased region" description="Low complexity" evidence="2">
    <location>
        <begin position="466"/>
        <end position="484"/>
    </location>
</feature>
<dbReference type="SMART" id="SM00028">
    <property type="entry name" value="TPR"/>
    <property type="match status" value="1"/>
</dbReference>
<dbReference type="PROSITE" id="PS50234">
    <property type="entry name" value="VWFA"/>
    <property type="match status" value="1"/>
</dbReference>
<reference evidence="5" key="1">
    <citation type="submission" date="2021-10" db="EMBL/GenBank/DDBJ databases">
        <title>Marinomonas pontica sp. nov., isolated from the Black Sea.</title>
        <authorList>
            <person name="Zhao L.-H."/>
            <person name="Xue J.-H."/>
        </authorList>
    </citation>
    <scope>NUCLEOTIDE SEQUENCE</scope>
    <source>
        <strain evidence="5">E8</strain>
    </source>
</reference>
<feature type="domain" description="VWFA" evidence="4">
    <location>
        <begin position="93"/>
        <end position="264"/>
    </location>
</feature>
<keyword evidence="3" id="KW-0812">Transmembrane</keyword>
<evidence type="ECO:0000256" key="1">
    <source>
        <dbReference type="PROSITE-ProRule" id="PRU00339"/>
    </source>
</evidence>
<dbReference type="InterPro" id="IPR019734">
    <property type="entry name" value="TPR_rpt"/>
</dbReference>
<feature type="region of interest" description="Disordered" evidence="2">
    <location>
        <begin position="445"/>
        <end position="543"/>
    </location>
</feature>
<organism evidence="5 6">
    <name type="scientific">Marinomonas algarum</name>
    <dbReference type="NCBI Taxonomy" id="2883105"/>
    <lineage>
        <taxon>Bacteria</taxon>
        <taxon>Pseudomonadati</taxon>
        <taxon>Pseudomonadota</taxon>
        <taxon>Gammaproteobacteria</taxon>
        <taxon>Oceanospirillales</taxon>
        <taxon>Oceanospirillaceae</taxon>
        <taxon>Marinomonas</taxon>
    </lineage>
</organism>
<dbReference type="Pfam" id="PF13519">
    <property type="entry name" value="VWA_2"/>
    <property type="match status" value="1"/>
</dbReference>
<gene>
    <name evidence="5" type="ORF">LG368_10925</name>
</gene>
<keyword evidence="1" id="KW-0802">TPR repeat</keyword>
<dbReference type="PROSITE" id="PS50005">
    <property type="entry name" value="TPR"/>
    <property type="match status" value="1"/>
</dbReference>
<dbReference type="SUPFAM" id="SSF53300">
    <property type="entry name" value="vWA-like"/>
    <property type="match status" value="1"/>
</dbReference>
<feature type="compositionally biased region" description="Basic and acidic residues" evidence="2">
    <location>
        <begin position="490"/>
        <end position="504"/>
    </location>
</feature>
<proteinExistence type="predicted"/>
<dbReference type="Pfam" id="PF00515">
    <property type="entry name" value="TPR_1"/>
    <property type="match status" value="1"/>
</dbReference>
<dbReference type="PANTHER" id="PTHR22550:SF14">
    <property type="entry name" value="VWFA DOMAIN-CONTAINING PROTEIN"/>
    <property type="match status" value="1"/>
</dbReference>
<evidence type="ECO:0000313" key="5">
    <source>
        <dbReference type="EMBL" id="MCB5162406.1"/>
    </source>
</evidence>
<dbReference type="RefSeq" id="WP_226754759.1">
    <property type="nucleotide sequence ID" value="NZ_JAJATW010000016.1"/>
</dbReference>
<evidence type="ECO:0000256" key="3">
    <source>
        <dbReference type="SAM" id="Phobius"/>
    </source>
</evidence>
<dbReference type="Gene3D" id="3.40.50.410">
    <property type="entry name" value="von Willebrand factor, type A domain"/>
    <property type="match status" value="1"/>
</dbReference>
<evidence type="ECO:0000256" key="2">
    <source>
        <dbReference type="SAM" id="MobiDB-lite"/>
    </source>
</evidence>
<dbReference type="InterPro" id="IPR002035">
    <property type="entry name" value="VWF_A"/>
</dbReference>
<feature type="transmembrane region" description="Helical" evidence="3">
    <location>
        <begin position="12"/>
        <end position="29"/>
    </location>
</feature>
<feature type="transmembrane region" description="Helical" evidence="3">
    <location>
        <begin position="62"/>
        <end position="80"/>
    </location>
</feature>
<dbReference type="PROSITE" id="PS50293">
    <property type="entry name" value="TPR_REGION"/>
    <property type="match status" value="1"/>
</dbReference>
<dbReference type="SUPFAM" id="SSF48452">
    <property type="entry name" value="TPR-like"/>
    <property type="match status" value="1"/>
</dbReference>
<comment type="caution">
    <text evidence="5">The sequence shown here is derived from an EMBL/GenBank/DDBJ whole genome shotgun (WGS) entry which is preliminary data.</text>
</comment>